<reference evidence="1 2" key="1">
    <citation type="submission" date="2024-01" db="EMBL/GenBank/DDBJ databases">
        <title>The complete chloroplast genome sequence of Lithospermum erythrorhizon: insights into the phylogenetic relationship among Boraginaceae species and the maternal lineages of purple gromwells.</title>
        <authorList>
            <person name="Okada T."/>
            <person name="Watanabe K."/>
        </authorList>
    </citation>
    <scope>NUCLEOTIDE SEQUENCE [LARGE SCALE GENOMIC DNA]</scope>
</reference>
<dbReference type="EMBL" id="BAABME010016987">
    <property type="protein sequence ID" value="GAA0148288.1"/>
    <property type="molecule type" value="Genomic_DNA"/>
</dbReference>
<dbReference type="AlphaFoldDB" id="A0AAV3PAS9"/>
<proteinExistence type="predicted"/>
<comment type="caution">
    <text evidence="1">The sequence shown here is derived from an EMBL/GenBank/DDBJ whole genome shotgun (WGS) entry which is preliminary data.</text>
</comment>
<accession>A0AAV3PAS9</accession>
<evidence type="ECO:0000313" key="1">
    <source>
        <dbReference type="EMBL" id="GAA0148288.1"/>
    </source>
</evidence>
<protein>
    <submittedName>
        <fullName evidence="1">Uncharacterized protein</fullName>
    </submittedName>
</protein>
<name>A0AAV3PAS9_LITER</name>
<sequence length="82" mass="9387">MSNYDIDTQTEIVLATMAIHNYIRKKGVNDNAFEMAETENYVPTSVGANSNKPEVNEDDEIGEDHLIWMEVRNKIARDIVQM</sequence>
<gene>
    <name evidence="1" type="ORF">LIER_36691</name>
</gene>
<keyword evidence="2" id="KW-1185">Reference proteome</keyword>
<evidence type="ECO:0000313" key="2">
    <source>
        <dbReference type="Proteomes" id="UP001454036"/>
    </source>
</evidence>
<organism evidence="1 2">
    <name type="scientific">Lithospermum erythrorhizon</name>
    <name type="common">Purple gromwell</name>
    <name type="synonym">Lithospermum officinale var. erythrorhizon</name>
    <dbReference type="NCBI Taxonomy" id="34254"/>
    <lineage>
        <taxon>Eukaryota</taxon>
        <taxon>Viridiplantae</taxon>
        <taxon>Streptophyta</taxon>
        <taxon>Embryophyta</taxon>
        <taxon>Tracheophyta</taxon>
        <taxon>Spermatophyta</taxon>
        <taxon>Magnoliopsida</taxon>
        <taxon>eudicotyledons</taxon>
        <taxon>Gunneridae</taxon>
        <taxon>Pentapetalae</taxon>
        <taxon>asterids</taxon>
        <taxon>lamiids</taxon>
        <taxon>Boraginales</taxon>
        <taxon>Boraginaceae</taxon>
        <taxon>Boraginoideae</taxon>
        <taxon>Lithospermeae</taxon>
        <taxon>Lithospermum</taxon>
    </lineage>
</organism>
<dbReference type="Proteomes" id="UP001454036">
    <property type="component" value="Unassembled WGS sequence"/>
</dbReference>